<feature type="transmembrane region" description="Helical" evidence="10">
    <location>
        <begin position="561"/>
        <end position="578"/>
    </location>
</feature>
<dbReference type="Gene3D" id="3.30.70.2750">
    <property type="match status" value="1"/>
</dbReference>
<dbReference type="Pfam" id="PF01496">
    <property type="entry name" value="V_ATPase_I"/>
    <property type="match status" value="2"/>
</dbReference>
<dbReference type="InterPro" id="IPR002490">
    <property type="entry name" value="V-ATPase_116kDa_su"/>
</dbReference>
<dbReference type="AlphaFoldDB" id="A0A832YYJ3"/>
<dbReference type="GO" id="GO:0007035">
    <property type="term" value="P:vacuolar acidification"/>
    <property type="evidence" value="ECO:0007669"/>
    <property type="project" value="TreeGrafter"/>
</dbReference>
<feature type="transmembrane region" description="Helical" evidence="10">
    <location>
        <begin position="406"/>
        <end position="430"/>
    </location>
</feature>
<evidence type="ECO:0000256" key="8">
    <source>
        <dbReference type="ARBA" id="ARBA00059506"/>
    </source>
</evidence>
<feature type="transmembrane region" description="Helical" evidence="10">
    <location>
        <begin position="523"/>
        <end position="549"/>
    </location>
</feature>
<evidence type="ECO:0000313" key="13">
    <source>
        <dbReference type="Proteomes" id="UP000605805"/>
    </source>
</evidence>
<feature type="transmembrane region" description="Helical" evidence="10">
    <location>
        <begin position="598"/>
        <end position="627"/>
    </location>
</feature>
<dbReference type="Gene3D" id="1.20.1460.20">
    <property type="match status" value="1"/>
</dbReference>
<evidence type="ECO:0000256" key="3">
    <source>
        <dbReference type="ARBA" id="ARBA00022448"/>
    </source>
</evidence>
<sequence>MEKLRYLILSDPDICRYVRIITLREEASKLVEFLRREGVIQVDKARLAGEREQKFIEEMLKVLSRGERVYNEFMKRIDGEKVVRLEYLPSPEEIPETLRKIVDHLEHELNNIVLLEKRLDEIQRRLEFLTKLKRFLIIVRSRLGDVAVSELNYEGEVLIIKTVEGSESAINKFLSDLGDIVHPLVSANIDGHVIVTIAFLSTVKDFVMSKIREHGVTELEIHYRGLVSEVLRKIDEEALRLQEELKLKSRIESIISQNLDKLALLKLILENEYEKYRALQLAIATKHAFVVEGWIPGSIYNRFRHYLENELRLAVIESVEISDEPPVELRNPKAFKPFELITKLYGYPSPREWDPTPILAYSFIAFYGIMLGDCGYGIAQILAARYILPKLVENPETETFKSLQKILYITGVVSAIVGLLTGSIFGFYPATLLPWLRALILMPNDLVKTMSMLMGVSLIIGFIHIIIAHTIAGAKNLRLGMRWAALNEFAIVMAMMFGGPYVLHLVGQIQLPEHLAEYLFKPLTFASLGLIILSKVKNMGGIGAMLWLFDLTGALGDVLSYLRLAGLAIATVVLVRVFDDIFSGILTSLPTMLGYPLGTAIGICMGIVFFVIAHMFNIAISVLGAFVHSLRLCMLEFSTKFYDGSGKPFTPLRIVLYRHIPLRR</sequence>
<comment type="similarity">
    <text evidence="2 10">Belongs to the V-ATPase 116 kDa subunit family.</text>
</comment>
<evidence type="ECO:0000256" key="6">
    <source>
        <dbReference type="ARBA" id="ARBA00023065"/>
    </source>
</evidence>
<evidence type="ECO:0000256" key="7">
    <source>
        <dbReference type="ARBA" id="ARBA00023136"/>
    </source>
</evidence>
<evidence type="ECO:0000256" key="4">
    <source>
        <dbReference type="ARBA" id="ARBA00022692"/>
    </source>
</evidence>
<keyword evidence="7 10" id="KW-0472">Membrane</keyword>
<feature type="transmembrane region" description="Helical" evidence="10">
    <location>
        <begin position="358"/>
        <end position="385"/>
    </location>
</feature>
<dbReference type="GO" id="GO:0033179">
    <property type="term" value="C:proton-transporting V-type ATPase, V0 domain"/>
    <property type="evidence" value="ECO:0007669"/>
    <property type="project" value="InterPro"/>
</dbReference>
<protein>
    <recommendedName>
        <fullName evidence="9 10">A-type ATP synthase subunit I</fullName>
    </recommendedName>
</protein>
<dbReference type="GO" id="GO:0046961">
    <property type="term" value="F:proton-transporting ATPase activity, rotational mechanism"/>
    <property type="evidence" value="ECO:0007669"/>
    <property type="project" value="InterPro"/>
</dbReference>
<reference evidence="12" key="1">
    <citation type="journal article" date="2020" name="ISME J.">
        <title>Gammaproteobacteria mediating utilization of methyl-, sulfur- and petroleum organic compounds in deep ocean hydrothermal plumes.</title>
        <authorList>
            <person name="Zhou Z."/>
            <person name="Liu Y."/>
            <person name="Pan J."/>
            <person name="Cron B.R."/>
            <person name="Toner B.M."/>
            <person name="Anantharaman K."/>
            <person name="Breier J.A."/>
            <person name="Dick G.J."/>
            <person name="Li M."/>
        </authorList>
    </citation>
    <scope>NUCLEOTIDE SEQUENCE</scope>
    <source>
        <strain evidence="12">SZUA-1435</strain>
    </source>
</reference>
<feature type="transmembrane region" description="Helical" evidence="10">
    <location>
        <begin position="450"/>
        <end position="472"/>
    </location>
</feature>
<evidence type="ECO:0000256" key="10">
    <source>
        <dbReference type="RuleBase" id="RU361189"/>
    </source>
</evidence>
<keyword evidence="3 10" id="KW-0813">Transport</keyword>
<feature type="transmembrane region" description="Helical" evidence="10">
    <location>
        <begin position="484"/>
        <end position="503"/>
    </location>
</feature>
<dbReference type="PANTHER" id="PTHR11629">
    <property type="entry name" value="VACUOLAR PROTON ATPASES"/>
    <property type="match status" value="1"/>
</dbReference>
<dbReference type="Gene3D" id="3.30.70.2170">
    <property type="match status" value="1"/>
</dbReference>
<dbReference type="GO" id="GO:0051117">
    <property type="term" value="F:ATPase binding"/>
    <property type="evidence" value="ECO:0007669"/>
    <property type="project" value="TreeGrafter"/>
</dbReference>
<evidence type="ECO:0000256" key="2">
    <source>
        <dbReference type="ARBA" id="ARBA00009904"/>
    </source>
</evidence>
<evidence type="ECO:0000256" key="11">
    <source>
        <dbReference type="SAM" id="Coils"/>
    </source>
</evidence>
<accession>A0A832YYJ3</accession>
<name>A0A832YYJ3_9CREN</name>
<evidence type="ECO:0000256" key="5">
    <source>
        <dbReference type="ARBA" id="ARBA00022989"/>
    </source>
</evidence>
<feature type="coiled-coil region" evidence="11">
    <location>
        <begin position="105"/>
        <end position="132"/>
    </location>
</feature>
<keyword evidence="6 10" id="KW-0406">Ion transport</keyword>
<comment type="function">
    <text evidence="8">Component of the A-type ATP synthase that produces ATP from ADP in the presence of a proton gradient across the membrane.</text>
</comment>
<evidence type="ECO:0000256" key="9">
    <source>
        <dbReference type="ARBA" id="ARBA00068671"/>
    </source>
</evidence>
<evidence type="ECO:0000256" key="1">
    <source>
        <dbReference type="ARBA" id="ARBA00004141"/>
    </source>
</evidence>
<proteinExistence type="inferred from homology"/>
<dbReference type="PANTHER" id="PTHR11629:SF63">
    <property type="entry name" value="V-TYPE PROTON ATPASE SUBUNIT A"/>
    <property type="match status" value="1"/>
</dbReference>
<organism evidence="12 13">
    <name type="scientific">Ignisphaera aggregans</name>
    <dbReference type="NCBI Taxonomy" id="334771"/>
    <lineage>
        <taxon>Archaea</taxon>
        <taxon>Thermoproteota</taxon>
        <taxon>Thermoprotei</taxon>
        <taxon>Desulfurococcales</taxon>
        <taxon>Desulfurococcaceae</taxon>
        <taxon>Ignisphaera</taxon>
    </lineage>
</organism>
<keyword evidence="4 10" id="KW-0812">Transmembrane</keyword>
<gene>
    <name evidence="12" type="ORF">EYH02_05450</name>
</gene>
<dbReference type="GO" id="GO:0016471">
    <property type="term" value="C:vacuolar proton-transporting V-type ATPase complex"/>
    <property type="evidence" value="ECO:0007669"/>
    <property type="project" value="TreeGrafter"/>
</dbReference>
<comment type="subcellular location">
    <subcellularLocation>
        <location evidence="1">Membrane</location>
        <topology evidence="1">Multi-pass membrane protein</topology>
    </subcellularLocation>
</comment>
<keyword evidence="5 10" id="KW-1133">Transmembrane helix</keyword>
<dbReference type="Proteomes" id="UP000605805">
    <property type="component" value="Unassembled WGS sequence"/>
</dbReference>
<dbReference type="EMBL" id="DQTV01000106">
    <property type="protein sequence ID" value="HIP57493.1"/>
    <property type="molecule type" value="Genomic_DNA"/>
</dbReference>
<evidence type="ECO:0000313" key="12">
    <source>
        <dbReference type="EMBL" id="HIP57493.1"/>
    </source>
</evidence>
<keyword evidence="11" id="KW-0175">Coiled coil</keyword>
<comment type="caution">
    <text evidence="12">The sequence shown here is derived from an EMBL/GenBank/DDBJ whole genome shotgun (WGS) entry which is preliminary data.</text>
</comment>